<name>A0A6A4TSJ0_SCOMX</name>
<dbReference type="Proteomes" id="UP000438429">
    <property type="component" value="Unassembled WGS sequence"/>
</dbReference>
<organism evidence="1 2">
    <name type="scientific">Scophthalmus maximus</name>
    <name type="common">Turbot</name>
    <name type="synonym">Psetta maxima</name>
    <dbReference type="NCBI Taxonomy" id="52904"/>
    <lineage>
        <taxon>Eukaryota</taxon>
        <taxon>Metazoa</taxon>
        <taxon>Chordata</taxon>
        <taxon>Craniata</taxon>
        <taxon>Vertebrata</taxon>
        <taxon>Euteleostomi</taxon>
        <taxon>Actinopterygii</taxon>
        <taxon>Neopterygii</taxon>
        <taxon>Teleostei</taxon>
        <taxon>Neoteleostei</taxon>
        <taxon>Acanthomorphata</taxon>
        <taxon>Carangaria</taxon>
        <taxon>Pleuronectiformes</taxon>
        <taxon>Pleuronectoidei</taxon>
        <taxon>Scophthalmidae</taxon>
        <taxon>Scophthalmus</taxon>
    </lineage>
</organism>
<accession>A0A6A4TSJ0</accession>
<evidence type="ECO:0000313" key="1">
    <source>
        <dbReference type="EMBL" id="KAF0045022.1"/>
    </source>
</evidence>
<reference evidence="1 2" key="1">
    <citation type="submission" date="2019-06" db="EMBL/GenBank/DDBJ databases">
        <title>Draft genomes of female and male turbot (Scophthalmus maximus).</title>
        <authorList>
            <person name="Xu H."/>
            <person name="Xu X.-W."/>
            <person name="Shao C."/>
            <person name="Chen S."/>
        </authorList>
    </citation>
    <scope>NUCLEOTIDE SEQUENCE [LARGE SCALE GENOMIC DNA]</scope>
    <source>
        <strain evidence="1">Ysfricsl-2016a</strain>
        <tissue evidence="1">Blood</tissue>
    </source>
</reference>
<comment type="caution">
    <text evidence="1">The sequence shown here is derived from an EMBL/GenBank/DDBJ whole genome shotgun (WGS) entry which is preliminary data.</text>
</comment>
<proteinExistence type="predicted"/>
<gene>
    <name evidence="1" type="ORF">F2P81_001551</name>
</gene>
<protein>
    <submittedName>
        <fullName evidence="1">Uncharacterized protein</fullName>
    </submittedName>
</protein>
<dbReference type="EMBL" id="VEVO01000002">
    <property type="protein sequence ID" value="KAF0045022.1"/>
    <property type="molecule type" value="Genomic_DNA"/>
</dbReference>
<sequence length="78" mass="9011">MRDSTRHVSCELPCRQFSLETSSEEKLLMERGCRGEISGNCIRRCCHHKFCIRSEMFENVPSSVVIGARKRKVSGQRH</sequence>
<evidence type="ECO:0000313" key="2">
    <source>
        <dbReference type="Proteomes" id="UP000438429"/>
    </source>
</evidence>
<dbReference type="AlphaFoldDB" id="A0A6A4TSJ0"/>